<organism evidence="2 3">
    <name type="scientific">Pan troglodytes</name>
    <name type="common">Chimpanzee</name>
    <dbReference type="NCBI Taxonomy" id="9598"/>
    <lineage>
        <taxon>Eukaryota</taxon>
        <taxon>Metazoa</taxon>
        <taxon>Chordata</taxon>
        <taxon>Craniata</taxon>
        <taxon>Vertebrata</taxon>
        <taxon>Euteleostomi</taxon>
        <taxon>Mammalia</taxon>
        <taxon>Eutheria</taxon>
        <taxon>Euarchontoglires</taxon>
        <taxon>Primates</taxon>
        <taxon>Haplorrhini</taxon>
        <taxon>Catarrhini</taxon>
        <taxon>Hominidae</taxon>
        <taxon>Pan</taxon>
    </lineage>
</organism>
<feature type="region of interest" description="Disordered" evidence="1">
    <location>
        <begin position="1"/>
        <end position="24"/>
    </location>
</feature>
<protein>
    <submittedName>
        <fullName evidence="2">BTBD7 isoform 4</fullName>
    </submittedName>
</protein>
<evidence type="ECO:0000313" key="3">
    <source>
        <dbReference type="Proteomes" id="UP000236370"/>
    </source>
</evidence>
<name>A0A2J8QMS2_PANTR</name>
<dbReference type="AlphaFoldDB" id="A0A2J8QMS2"/>
<evidence type="ECO:0000256" key="1">
    <source>
        <dbReference type="SAM" id="MobiDB-lite"/>
    </source>
</evidence>
<gene>
    <name evidence="2" type="ORF">CK820_G0025105</name>
</gene>
<proteinExistence type="predicted"/>
<accession>A0A2J8QMS2</accession>
<dbReference type="EMBL" id="NBAG03000028">
    <property type="protein sequence ID" value="PNI97583.1"/>
    <property type="molecule type" value="Genomic_DNA"/>
</dbReference>
<reference evidence="2 3" key="1">
    <citation type="submission" date="2017-12" db="EMBL/GenBank/DDBJ databases">
        <title>High-resolution comparative analysis of great ape genomes.</title>
        <authorList>
            <person name="Pollen A."/>
            <person name="Hastie A."/>
            <person name="Hormozdiari F."/>
            <person name="Dougherty M."/>
            <person name="Liu R."/>
            <person name="Chaisson M."/>
            <person name="Hoppe E."/>
            <person name="Hill C."/>
            <person name="Pang A."/>
            <person name="Hillier L."/>
            <person name="Baker C."/>
            <person name="Armstrong J."/>
            <person name="Shendure J."/>
            <person name="Paten B."/>
            <person name="Wilson R."/>
            <person name="Chao H."/>
            <person name="Schneider V."/>
            <person name="Ventura M."/>
            <person name="Kronenberg Z."/>
            <person name="Murali S."/>
            <person name="Gordon D."/>
            <person name="Cantsilieris S."/>
            <person name="Munson K."/>
            <person name="Nelson B."/>
            <person name="Raja A."/>
            <person name="Underwood J."/>
            <person name="Diekhans M."/>
            <person name="Fiddes I."/>
            <person name="Haussler D."/>
            <person name="Eichler E."/>
        </authorList>
    </citation>
    <scope>NUCLEOTIDE SEQUENCE [LARGE SCALE GENOMIC DNA]</scope>
    <source>
        <strain evidence="2">Yerkes chimp pedigree #C0471</strain>
    </source>
</reference>
<dbReference type="Proteomes" id="UP000236370">
    <property type="component" value="Unassembled WGS sequence"/>
</dbReference>
<feature type="non-terminal residue" evidence="2">
    <location>
        <position position="55"/>
    </location>
</feature>
<sequence length="55" mass="5907">MGANASNYPHSCSPRVGGNSQAQQTFIGTSSYSQQGYGCESKLYSLDHGHEKPQD</sequence>
<comment type="caution">
    <text evidence="2">The sequence shown here is derived from an EMBL/GenBank/DDBJ whole genome shotgun (WGS) entry which is preliminary data.</text>
</comment>
<evidence type="ECO:0000313" key="2">
    <source>
        <dbReference type="EMBL" id="PNI97583.1"/>
    </source>
</evidence>
<feature type="compositionally biased region" description="Polar residues" evidence="1">
    <location>
        <begin position="1"/>
        <end position="10"/>
    </location>
</feature>